<gene>
    <name evidence="1" type="ORF">C5167_012514</name>
</gene>
<proteinExistence type="predicted"/>
<organism evidence="1 2">
    <name type="scientific">Papaver somniferum</name>
    <name type="common">Opium poppy</name>
    <dbReference type="NCBI Taxonomy" id="3469"/>
    <lineage>
        <taxon>Eukaryota</taxon>
        <taxon>Viridiplantae</taxon>
        <taxon>Streptophyta</taxon>
        <taxon>Embryophyta</taxon>
        <taxon>Tracheophyta</taxon>
        <taxon>Spermatophyta</taxon>
        <taxon>Magnoliopsida</taxon>
        <taxon>Ranunculales</taxon>
        <taxon>Papaveraceae</taxon>
        <taxon>Papaveroideae</taxon>
        <taxon>Papaver</taxon>
    </lineage>
</organism>
<name>A0A4Y7J1Y3_PAPSO</name>
<dbReference type="AlphaFoldDB" id="A0A4Y7J1Y3"/>
<accession>A0A4Y7J1Y3</accession>
<dbReference type="EMBL" id="CM010717">
    <property type="protein sequence ID" value="RZC53655.1"/>
    <property type="molecule type" value="Genomic_DNA"/>
</dbReference>
<sequence>MPPSHLKVTLKPGEPLKGTSKNNGHVLFGYKDSWACEIRNTVVLRIWVWFRYNGIGVRYDVENGLVHELYKEDEGGLLMLPMG</sequence>
<dbReference type="Proteomes" id="UP000316621">
    <property type="component" value="Chromosome 3"/>
</dbReference>
<dbReference type="Gramene" id="RZC53655">
    <property type="protein sequence ID" value="RZC53655"/>
    <property type="gene ID" value="C5167_012514"/>
</dbReference>
<keyword evidence="2" id="KW-1185">Reference proteome</keyword>
<evidence type="ECO:0000313" key="1">
    <source>
        <dbReference type="EMBL" id="RZC53655.1"/>
    </source>
</evidence>
<protein>
    <submittedName>
        <fullName evidence="1">Uncharacterized protein</fullName>
    </submittedName>
</protein>
<reference evidence="1 2" key="1">
    <citation type="journal article" date="2018" name="Science">
        <title>The opium poppy genome and morphinan production.</title>
        <authorList>
            <person name="Guo L."/>
            <person name="Winzer T."/>
            <person name="Yang X."/>
            <person name="Li Y."/>
            <person name="Ning Z."/>
            <person name="He Z."/>
            <person name="Teodor R."/>
            <person name="Lu Y."/>
            <person name="Bowser T.A."/>
            <person name="Graham I.A."/>
            <person name="Ye K."/>
        </authorList>
    </citation>
    <scope>NUCLEOTIDE SEQUENCE [LARGE SCALE GENOMIC DNA]</scope>
    <source>
        <strain evidence="2">cv. HN1</strain>
        <tissue evidence="1">Leaves</tissue>
    </source>
</reference>
<evidence type="ECO:0000313" key="2">
    <source>
        <dbReference type="Proteomes" id="UP000316621"/>
    </source>
</evidence>